<name>A0ABV6B9B6_9GAMM</name>
<dbReference type="EMBL" id="JBHLXP010000001">
    <property type="protein sequence ID" value="MFC0047471.1"/>
    <property type="molecule type" value="Genomic_DNA"/>
</dbReference>
<gene>
    <name evidence="2" type="ORF">ACFFJP_04085</name>
</gene>
<sequence length="166" mass="18586">MRTLTEKLSLYARYHRDPRNIQTHFAGIPLIVISVFGMLSFPVFSTAISAALLLFVLSNLYYLVLDLKFGVLMLGFSGLCYALSQQLVLWAGAHWLWASVAVFVVGWVLQFIGHYFEGKKPAFVDDLMGLLIGPLFIVAEWAFMAGFAKPLQQQIEADAGPVQRRT</sequence>
<protein>
    <submittedName>
        <fullName evidence="2">DUF962 domain-containing protein</fullName>
    </submittedName>
</protein>
<evidence type="ECO:0000313" key="3">
    <source>
        <dbReference type="Proteomes" id="UP001589813"/>
    </source>
</evidence>
<dbReference type="RefSeq" id="WP_377240793.1">
    <property type="nucleotide sequence ID" value="NZ_JBHLXP010000001.1"/>
</dbReference>
<proteinExistence type="predicted"/>
<organism evidence="2 3">
    <name type="scientific">Rheinheimera tilapiae</name>
    <dbReference type="NCBI Taxonomy" id="875043"/>
    <lineage>
        <taxon>Bacteria</taxon>
        <taxon>Pseudomonadati</taxon>
        <taxon>Pseudomonadota</taxon>
        <taxon>Gammaproteobacteria</taxon>
        <taxon>Chromatiales</taxon>
        <taxon>Chromatiaceae</taxon>
        <taxon>Rheinheimera</taxon>
    </lineage>
</organism>
<dbReference type="PANTHER" id="PTHR28026">
    <property type="entry name" value="DUF962 DOMAIN PROTEIN (AFU_ORTHOLOGUE AFUA_8G05310)"/>
    <property type="match status" value="1"/>
</dbReference>
<dbReference type="Pfam" id="PF06127">
    <property type="entry name" value="Mpo1-like"/>
    <property type="match status" value="1"/>
</dbReference>
<dbReference type="Proteomes" id="UP001589813">
    <property type="component" value="Unassembled WGS sequence"/>
</dbReference>
<accession>A0ABV6B9B6</accession>
<evidence type="ECO:0000256" key="1">
    <source>
        <dbReference type="SAM" id="Phobius"/>
    </source>
</evidence>
<keyword evidence="1" id="KW-0812">Transmembrane</keyword>
<evidence type="ECO:0000313" key="2">
    <source>
        <dbReference type="EMBL" id="MFC0047471.1"/>
    </source>
</evidence>
<comment type="caution">
    <text evidence="2">The sequence shown here is derived from an EMBL/GenBank/DDBJ whole genome shotgun (WGS) entry which is preliminary data.</text>
</comment>
<keyword evidence="3" id="KW-1185">Reference proteome</keyword>
<dbReference type="InterPro" id="IPR009305">
    <property type="entry name" value="Mpo1-like"/>
</dbReference>
<feature type="transmembrane region" description="Helical" evidence="1">
    <location>
        <begin position="128"/>
        <end position="148"/>
    </location>
</feature>
<keyword evidence="1" id="KW-0472">Membrane</keyword>
<feature type="transmembrane region" description="Helical" evidence="1">
    <location>
        <begin position="21"/>
        <end position="41"/>
    </location>
</feature>
<feature type="transmembrane region" description="Helical" evidence="1">
    <location>
        <begin position="95"/>
        <end position="116"/>
    </location>
</feature>
<dbReference type="PANTHER" id="PTHR28026:SF9">
    <property type="entry name" value="2-HYDROXY-PALMITIC ACID DIOXYGENASE MPO1"/>
    <property type="match status" value="1"/>
</dbReference>
<reference evidence="2 3" key="1">
    <citation type="submission" date="2024-09" db="EMBL/GenBank/DDBJ databases">
        <authorList>
            <person name="Sun Q."/>
            <person name="Mori K."/>
        </authorList>
    </citation>
    <scope>NUCLEOTIDE SEQUENCE [LARGE SCALE GENOMIC DNA]</scope>
    <source>
        <strain evidence="2 3">KCTC 23315</strain>
    </source>
</reference>
<keyword evidence="1" id="KW-1133">Transmembrane helix</keyword>